<organism evidence="1 2">
    <name type="scientific">Candidatus Nitrospira nitrosa</name>
    <dbReference type="NCBI Taxonomy" id="1742972"/>
    <lineage>
        <taxon>Bacteria</taxon>
        <taxon>Pseudomonadati</taxon>
        <taxon>Nitrospirota</taxon>
        <taxon>Nitrospiria</taxon>
        <taxon>Nitrospirales</taxon>
        <taxon>Nitrospiraceae</taxon>
        <taxon>Nitrospira</taxon>
    </lineage>
</organism>
<gene>
    <name evidence="1" type="ORF">COMA1_20268</name>
</gene>
<dbReference type="RefSeq" id="WP_090747752.1">
    <property type="nucleotide sequence ID" value="NZ_CZQA01000008.1"/>
</dbReference>
<dbReference type="Proteomes" id="UP000199032">
    <property type="component" value="Unassembled WGS sequence"/>
</dbReference>
<dbReference type="PROSITE" id="PS51257">
    <property type="entry name" value="PROKAR_LIPOPROTEIN"/>
    <property type="match status" value="1"/>
</dbReference>
<dbReference type="STRING" id="1742972.COMA1_20268"/>
<dbReference type="EMBL" id="CZQA01000008">
    <property type="protein sequence ID" value="CUS35417.1"/>
    <property type="molecule type" value="Genomic_DNA"/>
</dbReference>
<evidence type="ECO:0000313" key="1">
    <source>
        <dbReference type="EMBL" id="CUS35417.1"/>
    </source>
</evidence>
<evidence type="ECO:0008006" key="3">
    <source>
        <dbReference type="Google" id="ProtNLM"/>
    </source>
</evidence>
<dbReference type="AlphaFoldDB" id="A0A0S4LEW1"/>
<sequence>MRSLWLLALWAMVLSGCGSDREGQLIVDHQRAVYESLALQDQLQQQGGGHAAADLGIGISNRGMVKLLSLLKGLIITPAKPPEGLEDLSIRIEDIQLVSRAGRSELALQVSVASPTNHLQFDAAMTGDLLFLPPEPDTDTHEDQLAFRVKVRELHPDLSWYSLRFHNIAAVRDYLRNRMIDQIEKDLVVKVPTARLDKLVLGLSGSEVLKDEEKGFQIKIAYASPKFEMPIVARYSQFLMTDSGFWIFARYGDKTPYIPRPVARVPTEQLETEIGRLTYAIRAAAIGLTFASGDSAVIVRKPLLEKLTAQFNERSSDERTVSFQSIRSRGKLFEKQWRDNLLGAGGFSVELDSRDAAWGTVTLKQVTSAWSENGLAYSASADIEANTIMYVHFDPLIGGGVGKRTTLEGTASPVLAGTLSLALRTYLGVPVLVIANQLVCSKFPITVMDDEGLALGVTLSQFVGGGKPTLIPALIGLPKMVKADQVLRGIKTVTVTAPKPFAAVTYAPTQFVADANGFRAEFLTSASWSEGDDVDAEDRVKEITALVNKDETFPSGPDCGKPDPIKVHVAGVEFEHDLGLGRVIATLVDGARTGTKGIENFLSTAGRNAINPPPGSVLRKPLLNPMGTLKCLGTLLQKCE</sequence>
<reference evidence="1 2" key="1">
    <citation type="submission" date="2015-10" db="EMBL/GenBank/DDBJ databases">
        <authorList>
            <person name="Gilbert D.G."/>
        </authorList>
    </citation>
    <scope>NUCLEOTIDE SEQUENCE [LARGE SCALE GENOMIC DNA]</scope>
    <source>
        <strain evidence="1">COMA1</strain>
    </source>
</reference>
<accession>A0A0S4LEW1</accession>
<name>A0A0S4LEW1_9BACT</name>
<keyword evidence="2" id="KW-1185">Reference proteome</keyword>
<proteinExistence type="predicted"/>
<protein>
    <recommendedName>
        <fullName evidence="3">Lipoprotein</fullName>
    </recommendedName>
</protein>
<evidence type="ECO:0000313" key="2">
    <source>
        <dbReference type="Proteomes" id="UP000199032"/>
    </source>
</evidence>
<dbReference type="OrthoDB" id="8253771at2"/>